<protein>
    <submittedName>
        <fullName evidence="2">Uncharacterized protein</fullName>
    </submittedName>
</protein>
<dbReference type="AlphaFoldDB" id="A0A4V2G6R1"/>
<dbReference type="EMBL" id="SHKY01000001">
    <property type="protein sequence ID" value="RZU49656.1"/>
    <property type="molecule type" value="Genomic_DNA"/>
</dbReference>
<evidence type="ECO:0000313" key="3">
    <source>
        <dbReference type="Proteomes" id="UP000292564"/>
    </source>
</evidence>
<keyword evidence="3" id="KW-1185">Reference proteome</keyword>
<evidence type="ECO:0000313" key="2">
    <source>
        <dbReference type="EMBL" id="RZU49656.1"/>
    </source>
</evidence>
<sequence length="79" mass="8599">MAEDDSRAADQIGRAAGLRDAVARLAGDLAETEEQVAAVRRQMAADHPERAEAHLAAAVEAEEFAARERCEQARRRQEG</sequence>
<dbReference type="Proteomes" id="UP000292564">
    <property type="component" value="Unassembled WGS sequence"/>
</dbReference>
<keyword evidence="1" id="KW-0175">Coiled coil</keyword>
<proteinExistence type="predicted"/>
<gene>
    <name evidence="2" type="ORF">EV385_1409</name>
</gene>
<organism evidence="2 3">
    <name type="scientific">Krasilnikovia cinnamomea</name>
    <dbReference type="NCBI Taxonomy" id="349313"/>
    <lineage>
        <taxon>Bacteria</taxon>
        <taxon>Bacillati</taxon>
        <taxon>Actinomycetota</taxon>
        <taxon>Actinomycetes</taxon>
        <taxon>Micromonosporales</taxon>
        <taxon>Micromonosporaceae</taxon>
        <taxon>Krasilnikovia</taxon>
    </lineage>
</organism>
<dbReference type="RefSeq" id="WP_130508691.1">
    <property type="nucleotide sequence ID" value="NZ_SHKY01000001.1"/>
</dbReference>
<reference evidence="2 3" key="1">
    <citation type="submission" date="2019-02" db="EMBL/GenBank/DDBJ databases">
        <title>Sequencing the genomes of 1000 actinobacteria strains.</title>
        <authorList>
            <person name="Klenk H.-P."/>
        </authorList>
    </citation>
    <scope>NUCLEOTIDE SEQUENCE [LARGE SCALE GENOMIC DNA]</scope>
    <source>
        <strain evidence="2 3">DSM 45162</strain>
    </source>
</reference>
<accession>A0A4V2G6R1</accession>
<comment type="caution">
    <text evidence="2">The sequence shown here is derived from an EMBL/GenBank/DDBJ whole genome shotgun (WGS) entry which is preliminary data.</text>
</comment>
<name>A0A4V2G6R1_9ACTN</name>
<feature type="coiled-coil region" evidence="1">
    <location>
        <begin position="15"/>
        <end position="42"/>
    </location>
</feature>
<evidence type="ECO:0000256" key="1">
    <source>
        <dbReference type="SAM" id="Coils"/>
    </source>
</evidence>